<reference evidence="2 4" key="1">
    <citation type="journal article" date="2015" name="Stand. Genomic Sci.">
        <title>Genomic Encyclopedia of Bacterial and Archaeal Type Strains, Phase III: the genomes of soil and plant-associated and newly described type strains.</title>
        <authorList>
            <person name="Whitman W.B."/>
            <person name="Woyke T."/>
            <person name="Klenk H.P."/>
            <person name="Zhou Y."/>
            <person name="Lilburn T.G."/>
            <person name="Beck B.J."/>
            <person name="De Vos P."/>
            <person name="Vandamme P."/>
            <person name="Eisen J.A."/>
            <person name="Garrity G."/>
            <person name="Hugenholtz P."/>
            <person name="Kyrpides N.C."/>
        </authorList>
    </citation>
    <scope>NUCLEOTIDE SEQUENCE [LARGE SCALE GENOMIC DNA]</scope>
    <source>
        <strain evidence="2 4">P5626</strain>
    </source>
</reference>
<keyword evidence="1" id="KW-1277">Toxin-antitoxin system</keyword>
<dbReference type="Proteomes" id="UP000298340">
    <property type="component" value="Unassembled WGS sequence"/>
</dbReference>
<dbReference type="InterPro" id="IPR035093">
    <property type="entry name" value="RelE/ParE_toxin_dom_sf"/>
</dbReference>
<sequence>MGREKAENTKQYTLDISEHYFLNLEEIVNYIAFEKHQPLNAIKVGNGINKAMAKIIHNPLIYSECENIPTKTKIYREASYKTWLIIFKIKKNHITILGVLSGKRKASSFRKIR</sequence>
<dbReference type="EMBL" id="SLWA01000001">
    <property type="protein sequence ID" value="TCN61060.1"/>
    <property type="molecule type" value="Genomic_DNA"/>
</dbReference>
<evidence type="ECO:0000313" key="2">
    <source>
        <dbReference type="EMBL" id="TCN61060.1"/>
    </source>
</evidence>
<name>A0A4Y7UI97_9FLAO</name>
<accession>A0A4Y7UI97</accession>
<reference evidence="3 5" key="2">
    <citation type="journal article" date="2018" name="Syst. Appl. Microbiol.">
        <title>Flavobacterium circumlabens sp. nov. and Flavobacterium cupreum sp. nov., two psychrotrophic species isolated from Antarctic environmental samples.</title>
        <authorList>
            <person name="Kralova S."/>
            <person name="Busse H.J."/>
            <person name="Svec P."/>
            <person name="Maslanova I."/>
            <person name="Stankova E."/>
            <person name="Bartak M."/>
            <person name="Sedlacek I."/>
        </authorList>
    </citation>
    <scope>NUCLEOTIDE SEQUENCE [LARGE SCALE GENOMIC DNA]</scope>
    <source>
        <strain evidence="3 5">CCM 8828</strain>
    </source>
</reference>
<proteinExistence type="predicted"/>
<reference evidence="2" key="3">
    <citation type="submission" date="2019-03" db="EMBL/GenBank/DDBJ databases">
        <authorList>
            <person name="Whitman W."/>
            <person name="Huntemann M."/>
            <person name="Clum A."/>
            <person name="Pillay M."/>
            <person name="Palaniappan K."/>
            <person name="Varghese N."/>
            <person name="Mikhailova N."/>
            <person name="Stamatis D."/>
            <person name="Reddy T."/>
            <person name="Daum C."/>
            <person name="Shapiro N."/>
            <person name="Ivanova N."/>
            <person name="Kyrpides N."/>
            <person name="Woyke T."/>
        </authorList>
    </citation>
    <scope>NUCLEOTIDE SEQUENCE</scope>
    <source>
        <strain evidence="2">P5626</strain>
    </source>
</reference>
<dbReference type="EMBL" id="QWDN01000001">
    <property type="protein sequence ID" value="TEB46173.1"/>
    <property type="molecule type" value="Genomic_DNA"/>
</dbReference>
<dbReference type="AlphaFoldDB" id="A0A4Y7UI97"/>
<evidence type="ECO:0000313" key="4">
    <source>
        <dbReference type="Proteomes" id="UP000295270"/>
    </source>
</evidence>
<dbReference type="Pfam" id="PF05016">
    <property type="entry name" value="ParE_toxin"/>
    <property type="match status" value="1"/>
</dbReference>
<evidence type="ECO:0000313" key="3">
    <source>
        <dbReference type="EMBL" id="TEB46173.1"/>
    </source>
</evidence>
<organism evidence="3 5">
    <name type="scientific">Flavobacterium circumlabens</name>
    <dbReference type="NCBI Taxonomy" id="2133765"/>
    <lineage>
        <taxon>Bacteria</taxon>
        <taxon>Pseudomonadati</taxon>
        <taxon>Bacteroidota</taxon>
        <taxon>Flavobacteriia</taxon>
        <taxon>Flavobacteriales</taxon>
        <taxon>Flavobacteriaceae</taxon>
        <taxon>Flavobacterium</taxon>
    </lineage>
</organism>
<dbReference type="Gene3D" id="3.30.2310.20">
    <property type="entry name" value="RelE-like"/>
    <property type="match status" value="1"/>
</dbReference>
<gene>
    <name evidence="3" type="ORF">D0809_04045</name>
    <name evidence="2" type="ORF">EV142_101645</name>
</gene>
<protein>
    <submittedName>
        <fullName evidence="2">Plasmid stabilization system protein ParE</fullName>
    </submittedName>
    <submittedName>
        <fullName evidence="3">Type II toxin-antitoxin system RelE/ParE family toxin</fullName>
    </submittedName>
</protein>
<dbReference type="Proteomes" id="UP000295270">
    <property type="component" value="Unassembled WGS sequence"/>
</dbReference>
<comment type="caution">
    <text evidence="3">The sequence shown here is derived from an EMBL/GenBank/DDBJ whole genome shotgun (WGS) entry which is preliminary data.</text>
</comment>
<evidence type="ECO:0000256" key="1">
    <source>
        <dbReference type="ARBA" id="ARBA00022649"/>
    </source>
</evidence>
<dbReference type="InterPro" id="IPR007712">
    <property type="entry name" value="RelE/ParE_toxin"/>
</dbReference>
<evidence type="ECO:0000313" key="5">
    <source>
        <dbReference type="Proteomes" id="UP000298340"/>
    </source>
</evidence>
<keyword evidence="4" id="KW-1185">Reference proteome</keyword>
<dbReference type="OrthoDB" id="1100632at2"/>
<dbReference type="RefSeq" id="WP_132032591.1">
    <property type="nucleotide sequence ID" value="NZ_QWDN01000001.1"/>
</dbReference>